<organism evidence="6 7">
    <name type="scientific">Paralvinella palmiformis</name>
    <dbReference type="NCBI Taxonomy" id="53620"/>
    <lineage>
        <taxon>Eukaryota</taxon>
        <taxon>Metazoa</taxon>
        <taxon>Spiralia</taxon>
        <taxon>Lophotrochozoa</taxon>
        <taxon>Annelida</taxon>
        <taxon>Polychaeta</taxon>
        <taxon>Sedentaria</taxon>
        <taxon>Canalipalpata</taxon>
        <taxon>Terebellida</taxon>
        <taxon>Terebelliformia</taxon>
        <taxon>Alvinellidae</taxon>
        <taxon>Paralvinella</taxon>
    </lineage>
</organism>
<dbReference type="Gene3D" id="3.40.50.11530">
    <property type="match status" value="1"/>
</dbReference>
<feature type="transmembrane region" description="Helical" evidence="3">
    <location>
        <begin position="234"/>
        <end position="258"/>
    </location>
</feature>
<evidence type="ECO:0000256" key="4">
    <source>
        <dbReference type="SAM" id="SignalP"/>
    </source>
</evidence>
<keyword evidence="4" id="KW-0732">Signal</keyword>
<feature type="signal peptide" evidence="4">
    <location>
        <begin position="1"/>
        <end position="22"/>
    </location>
</feature>
<dbReference type="AlphaFoldDB" id="A0AAD9JEU7"/>
<reference evidence="6" key="1">
    <citation type="journal article" date="2023" name="Mol. Biol. Evol.">
        <title>Third-Generation Sequencing Reveals the Adaptive Role of the Epigenome in Three Deep-Sea Polychaetes.</title>
        <authorList>
            <person name="Perez M."/>
            <person name="Aroh O."/>
            <person name="Sun Y."/>
            <person name="Lan Y."/>
            <person name="Juniper S.K."/>
            <person name="Young C.R."/>
            <person name="Angers B."/>
            <person name="Qian P.Y."/>
        </authorList>
    </citation>
    <scope>NUCLEOTIDE SEQUENCE</scope>
    <source>
        <strain evidence="6">P08H-3</strain>
    </source>
</reference>
<feature type="domain" description="SEFIR" evidence="5">
    <location>
        <begin position="277"/>
        <end position="384"/>
    </location>
</feature>
<dbReference type="Proteomes" id="UP001208570">
    <property type="component" value="Unassembled WGS sequence"/>
</dbReference>
<keyword evidence="7" id="KW-1185">Reference proteome</keyword>
<keyword evidence="3" id="KW-1133">Transmembrane helix</keyword>
<accession>A0AAD9JEU7</accession>
<evidence type="ECO:0000256" key="2">
    <source>
        <dbReference type="ARBA" id="ARBA00022475"/>
    </source>
</evidence>
<dbReference type="GO" id="GO:0005886">
    <property type="term" value="C:plasma membrane"/>
    <property type="evidence" value="ECO:0007669"/>
    <property type="project" value="UniProtKB-SubCell"/>
</dbReference>
<evidence type="ECO:0000313" key="6">
    <source>
        <dbReference type="EMBL" id="KAK2151085.1"/>
    </source>
</evidence>
<evidence type="ECO:0000259" key="5">
    <source>
        <dbReference type="Pfam" id="PF08357"/>
    </source>
</evidence>
<comment type="caution">
    <text evidence="6">The sequence shown here is derived from an EMBL/GenBank/DDBJ whole genome shotgun (WGS) entry which is preliminary data.</text>
</comment>
<keyword evidence="3" id="KW-0472">Membrane</keyword>
<evidence type="ECO:0000256" key="3">
    <source>
        <dbReference type="SAM" id="Phobius"/>
    </source>
</evidence>
<feature type="chain" id="PRO_5042126484" description="SEFIR domain-containing protein" evidence="4">
    <location>
        <begin position="23"/>
        <end position="680"/>
    </location>
</feature>
<dbReference type="InterPro" id="IPR038683">
    <property type="entry name" value="IL17RA/B_FnIII-like_1_sf"/>
</dbReference>
<comment type="subcellular location">
    <subcellularLocation>
        <location evidence="1">Cell membrane</location>
        <topology evidence="1">Single-pass type I membrane protein</topology>
    </subcellularLocation>
</comment>
<name>A0AAD9JEU7_9ANNE</name>
<dbReference type="Pfam" id="PF08357">
    <property type="entry name" value="SEFIR"/>
    <property type="match status" value="1"/>
</dbReference>
<evidence type="ECO:0000313" key="7">
    <source>
        <dbReference type="Proteomes" id="UP001208570"/>
    </source>
</evidence>
<protein>
    <recommendedName>
        <fullName evidence="5">SEFIR domain-containing protein</fullName>
    </recommendedName>
</protein>
<dbReference type="Gene3D" id="2.60.40.2160">
    <property type="entry name" value="Interleukin-17 receptor A/B, fibronectin-III-like domain 1"/>
    <property type="match status" value="1"/>
</dbReference>
<proteinExistence type="predicted"/>
<dbReference type="InterPro" id="IPR013568">
    <property type="entry name" value="SEFIR_dom"/>
</dbReference>
<dbReference type="EMBL" id="JAODUP010000376">
    <property type="protein sequence ID" value="KAK2151085.1"/>
    <property type="molecule type" value="Genomic_DNA"/>
</dbReference>
<keyword evidence="2" id="KW-1003">Cell membrane</keyword>
<evidence type="ECO:0000256" key="1">
    <source>
        <dbReference type="ARBA" id="ARBA00004251"/>
    </source>
</evidence>
<gene>
    <name evidence="6" type="ORF">LSH36_376g04021</name>
</gene>
<keyword evidence="3" id="KW-0812">Transmembrane</keyword>
<sequence length="680" mass="76627">MIPSTLLLATIVTEVAVGLVPALNIPTSLYARCKNYSKWHRCLEDERYGCRAKKVADGTFNNDSYKCTNQCPPPPDNIHLSIFKQPLFLSKPEDYTGINISWTINSKDYSYHYVDGFRVELRTIDHYLIKYVTVNVDQQPMDADGKIWFYYDCFYPVIKNRVWNLTIRTIPYNDELLSDEGKAKFALDENGADILITRHTSFDPADSLSTISPVLSAEDNRMTELHQGYNTVKMLGIAIGLMTGLVFLVIVALVTVMVRQRSKTGSDASENVKSFPEVLLLYTKDNTNHVQQSRHLASALRDICTVTDIWHLESVGGHDVMESLYEVLRCADVIIVVYSHYIREKLQQLKAGCPISRSVEDLALYIMMNTKRMVTFRVITVYFPETTTCNIIEGVNWPQPMALPASRHALRHQIQNPQSWDVPSESNRKNGRSLELLANSVDSVSLVCRPGSEQTVAHTPDDLYPGSNRFTPIFHPAPLVRRPQILAVPSLAVGSITGPALPYAVSTCPHSSHRLQSAFEQDLLNVNAGLDTVSAPCPSYGSNTVNNNGDHSDYFFPVSFKPPRRWNSIETDIQSECIASINDEHSCVHDGNEPYQLAPPISVESPGVGRIHREASTNPHFKHVVIISRYPAMLYARLYDSLSMYTQSPPNTKQTNTYFYYDSSLVADHVKWRCRLHSII</sequence>